<dbReference type="GO" id="GO:0016491">
    <property type="term" value="F:oxidoreductase activity"/>
    <property type="evidence" value="ECO:0007669"/>
    <property type="project" value="UniProtKB-KW"/>
</dbReference>
<protein>
    <submittedName>
        <fullName evidence="3">GST-like protein</fullName>
        <ecNumber evidence="3">1.8.4.-</ecNumber>
    </submittedName>
</protein>
<keyword evidence="3" id="KW-0560">Oxidoreductase</keyword>
<dbReference type="SUPFAM" id="SSF52833">
    <property type="entry name" value="Thioredoxin-like"/>
    <property type="match status" value="1"/>
</dbReference>
<dbReference type="Gene3D" id="1.20.1050.10">
    <property type="match status" value="1"/>
</dbReference>
<dbReference type="Proteomes" id="UP000540929">
    <property type="component" value="Unassembled WGS sequence"/>
</dbReference>
<accession>A0A7Z0B965</accession>
<evidence type="ECO:0000259" key="1">
    <source>
        <dbReference type="PROSITE" id="PS50404"/>
    </source>
</evidence>
<dbReference type="PANTHER" id="PTHR44051">
    <property type="entry name" value="GLUTATHIONE S-TRANSFERASE-RELATED"/>
    <property type="match status" value="1"/>
</dbReference>
<dbReference type="InterPro" id="IPR036282">
    <property type="entry name" value="Glutathione-S-Trfase_C_sf"/>
</dbReference>
<dbReference type="RefSeq" id="WP_035558319.1">
    <property type="nucleotide sequence ID" value="NZ_JACCAS010000002.1"/>
</dbReference>
<dbReference type="InterPro" id="IPR004045">
    <property type="entry name" value="Glutathione_S-Trfase_N"/>
</dbReference>
<dbReference type="Pfam" id="PF00043">
    <property type="entry name" value="GST_C"/>
    <property type="match status" value="1"/>
</dbReference>
<dbReference type="InterPro" id="IPR040079">
    <property type="entry name" value="Glutathione_S-Trfase"/>
</dbReference>
<dbReference type="InterPro" id="IPR010987">
    <property type="entry name" value="Glutathione-S-Trfase_C-like"/>
</dbReference>
<dbReference type="EC" id="1.8.4.-" evidence="3"/>
<dbReference type="EMBL" id="JACCAS010000002">
    <property type="protein sequence ID" value="NYH25954.1"/>
    <property type="molecule type" value="Genomic_DNA"/>
</dbReference>
<name>A0A7Z0B965_9BURK</name>
<organism evidence="3 4">
    <name type="scientific">Paraburkholderia bryophila</name>
    <dbReference type="NCBI Taxonomy" id="420952"/>
    <lineage>
        <taxon>Bacteria</taxon>
        <taxon>Pseudomonadati</taxon>
        <taxon>Pseudomonadota</taxon>
        <taxon>Betaproteobacteria</taxon>
        <taxon>Burkholderiales</taxon>
        <taxon>Burkholderiaceae</taxon>
        <taxon>Paraburkholderia</taxon>
    </lineage>
</organism>
<dbReference type="InterPro" id="IPR004046">
    <property type="entry name" value="GST_C"/>
</dbReference>
<reference evidence="3 4" key="1">
    <citation type="submission" date="2020-07" db="EMBL/GenBank/DDBJ databases">
        <title>Exploring microbial biodiversity for novel pathways involved in the catabolism of aromatic compounds derived from lignin.</title>
        <authorList>
            <person name="Elkins J."/>
        </authorList>
    </citation>
    <scope>NUCLEOTIDE SEQUENCE [LARGE SCALE GENOMIC DNA]</scope>
    <source>
        <strain evidence="3 4">H2C3C</strain>
    </source>
</reference>
<dbReference type="Gene3D" id="3.40.30.10">
    <property type="entry name" value="Glutaredoxin"/>
    <property type="match status" value="1"/>
</dbReference>
<keyword evidence="4" id="KW-1185">Reference proteome</keyword>
<sequence length="209" mass="23212">MAIAYELLGAPTGNCQRVAVALEEAEIPYKATFVDLWSGRHRTREHLRLNPAGKVPVLIERDDAGNTRVISQSNAILLHVARKGAVPLLPNPNEHSHAIALERFMYFVTDVIGPNYAGHVLNAWQQPRQASLFQQMSLEAFELAEFYLADSPYLAGEHYSLADICAATVIAPSAGEVDWERLGNLKTWFDRVTARPGFVRGMQAFRRGA</sequence>
<dbReference type="SUPFAM" id="SSF47616">
    <property type="entry name" value="GST C-terminal domain-like"/>
    <property type="match status" value="1"/>
</dbReference>
<dbReference type="InterPro" id="IPR036249">
    <property type="entry name" value="Thioredoxin-like_sf"/>
</dbReference>
<evidence type="ECO:0000313" key="4">
    <source>
        <dbReference type="Proteomes" id="UP000540929"/>
    </source>
</evidence>
<evidence type="ECO:0000313" key="3">
    <source>
        <dbReference type="EMBL" id="NYH25954.1"/>
    </source>
</evidence>
<dbReference type="Pfam" id="PF13409">
    <property type="entry name" value="GST_N_2"/>
    <property type="match status" value="1"/>
</dbReference>
<dbReference type="SFLD" id="SFLDG00358">
    <property type="entry name" value="Main_(cytGST)"/>
    <property type="match status" value="1"/>
</dbReference>
<dbReference type="SFLD" id="SFLDS00019">
    <property type="entry name" value="Glutathione_Transferase_(cytos"/>
    <property type="match status" value="1"/>
</dbReference>
<dbReference type="AlphaFoldDB" id="A0A7Z0B965"/>
<gene>
    <name evidence="3" type="ORF">GGD40_005525</name>
</gene>
<feature type="domain" description="GST C-terminal" evidence="2">
    <location>
        <begin position="94"/>
        <end position="209"/>
    </location>
</feature>
<dbReference type="PROSITE" id="PS50405">
    <property type="entry name" value="GST_CTER"/>
    <property type="match status" value="1"/>
</dbReference>
<dbReference type="PANTHER" id="PTHR44051:SF2">
    <property type="entry name" value="HYPOTHETICAL GLUTATHIONE S-TRANSFERASE LIKE PROTEIN"/>
    <property type="match status" value="1"/>
</dbReference>
<dbReference type="PROSITE" id="PS50404">
    <property type="entry name" value="GST_NTER"/>
    <property type="match status" value="1"/>
</dbReference>
<proteinExistence type="predicted"/>
<evidence type="ECO:0000259" key="2">
    <source>
        <dbReference type="PROSITE" id="PS50405"/>
    </source>
</evidence>
<feature type="domain" description="GST N-terminal" evidence="1">
    <location>
        <begin position="2"/>
        <end position="88"/>
    </location>
</feature>
<comment type="caution">
    <text evidence="3">The sequence shown here is derived from an EMBL/GenBank/DDBJ whole genome shotgun (WGS) entry which is preliminary data.</text>
</comment>